<keyword evidence="8" id="KW-1185">Reference proteome</keyword>
<name>A0ABX8TLA7_9CAUL</name>
<keyword evidence="7" id="KW-0436">Ligase</keyword>
<feature type="transmembrane region" description="Helical" evidence="5">
    <location>
        <begin position="140"/>
        <end position="159"/>
    </location>
</feature>
<sequence length="418" mass="44265">MRSAVRVLRKGRFRALAPPVTVEELSRLHERAALALLGFGVTLPIFLAPGHLSSPRLSDLGLVFALPMIVARWRRLGRGLRGFCAASVVVLLLTPMLQMVRIGQTPNLPDVVFWSRWIAAAVAATAAAHAVVADRRRRRLFFLAMTAGAACHLATYGLLEIMGRGGLEAIGLASPRAALTTAAAQARITTVAEHPNAAMALIGLAVPACLAASATTMERRLLAYVGAGMVLAGFVCTLSRGGTLAAALAMLVWVLIRARRADGRNPLEFLILTCLLAGAALVDQVIGGVVDIARFAARFDASTLDENIGGRVETWVRALGFIANHPLGVGWSSPQELGPFRGLTVSHNGYLFMARTVGVVAAAALLALHVRSALKLDVFAPLAVFVLVMMSSEDLTQGASFIFVACLTAALAFRRRAP</sequence>
<dbReference type="GeneID" id="94375367"/>
<accession>A0ABX8TLA7</accession>
<feature type="domain" description="O-antigen ligase-related" evidence="6">
    <location>
        <begin position="229"/>
        <end position="365"/>
    </location>
</feature>
<feature type="transmembrane region" description="Helical" evidence="5">
    <location>
        <begin position="267"/>
        <end position="290"/>
    </location>
</feature>
<dbReference type="RefSeq" id="WP_219354471.1">
    <property type="nucleotide sequence ID" value="NZ_CP080034.1"/>
</dbReference>
<evidence type="ECO:0000313" key="8">
    <source>
        <dbReference type="Proteomes" id="UP000824334"/>
    </source>
</evidence>
<dbReference type="InterPro" id="IPR007016">
    <property type="entry name" value="O-antigen_ligase-rel_domated"/>
</dbReference>
<protein>
    <submittedName>
        <fullName evidence="7">O-antigen ligase family protein</fullName>
    </submittedName>
</protein>
<dbReference type="InterPro" id="IPR051533">
    <property type="entry name" value="WaaL-like"/>
</dbReference>
<evidence type="ECO:0000256" key="2">
    <source>
        <dbReference type="ARBA" id="ARBA00022692"/>
    </source>
</evidence>
<comment type="subcellular location">
    <subcellularLocation>
        <location evidence="1">Membrane</location>
        <topology evidence="1">Multi-pass membrane protein</topology>
    </subcellularLocation>
</comment>
<feature type="transmembrane region" description="Helical" evidence="5">
    <location>
        <begin position="80"/>
        <end position="102"/>
    </location>
</feature>
<feature type="transmembrane region" description="Helical" evidence="5">
    <location>
        <begin position="396"/>
        <end position="413"/>
    </location>
</feature>
<dbReference type="PANTHER" id="PTHR37422:SF23">
    <property type="entry name" value="TEICHURONIC ACID BIOSYNTHESIS PROTEIN TUAE"/>
    <property type="match status" value="1"/>
</dbReference>
<dbReference type="EMBL" id="CP080034">
    <property type="protein sequence ID" value="QYC12020.1"/>
    <property type="molecule type" value="Genomic_DNA"/>
</dbReference>
<reference evidence="7 8" key="1">
    <citation type="submission" date="2021-07" db="EMBL/GenBank/DDBJ databases">
        <title>Isolation and characterization of bacteria from a gold mining with a capacity of golden bioaccumulation.</title>
        <authorList>
            <person name="Yang X.J."/>
        </authorList>
    </citation>
    <scope>NUCLEOTIDE SEQUENCE [LARGE SCALE GENOMIC DNA]</scope>
    <source>
        <strain evidence="7 8">Au29</strain>
    </source>
</reference>
<gene>
    <name evidence="7" type="ORF">KWG56_08820</name>
</gene>
<proteinExistence type="predicted"/>
<dbReference type="PANTHER" id="PTHR37422">
    <property type="entry name" value="TEICHURONIC ACID BIOSYNTHESIS PROTEIN TUAE"/>
    <property type="match status" value="1"/>
</dbReference>
<feature type="transmembrane region" description="Helical" evidence="5">
    <location>
        <begin position="114"/>
        <end position="133"/>
    </location>
</feature>
<evidence type="ECO:0000256" key="4">
    <source>
        <dbReference type="ARBA" id="ARBA00023136"/>
    </source>
</evidence>
<keyword evidence="4 5" id="KW-0472">Membrane</keyword>
<dbReference type="Pfam" id="PF04932">
    <property type="entry name" value="Wzy_C"/>
    <property type="match status" value="1"/>
</dbReference>
<dbReference type="GO" id="GO:0016874">
    <property type="term" value="F:ligase activity"/>
    <property type="evidence" value="ECO:0007669"/>
    <property type="project" value="UniProtKB-KW"/>
</dbReference>
<keyword evidence="2 5" id="KW-0812">Transmembrane</keyword>
<feature type="transmembrane region" description="Helical" evidence="5">
    <location>
        <begin position="349"/>
        <end position="368"/>
    </location>
</feature>
<dbReference type="Proteomes" id="UP000824334">
    <property type="component" value="Chromosome"/>
</dbReference>
<feature type="transmembrane region" description="Helical" evidence="5">
    <location>
        <begin position="222"/>
        <end position="255"/>
    </location>
</feature>
<evidence type="ECO:0000256" key="5">
    <source>
        <dbReference type="SAM" id="Phobius"/>
    </source>
</evidence>
<evidence type="ECO:0000256" key="1">
    <source>
        <dbReference type="ARBA" id="ARBA00004141"/>
    </source>
</evidence>
<organism evidence="7 8">
    <name type="scientific">Brevundimonas nasdae</name>
    <dbReference type="NCBI Taxonomy" id="172043"/>
    <lineage>
        <taxon>Bacteria</taxon>
        <taxon>Pseudomonadati</taxon>
        <taxon>Pseudomonadota</taxon>
        <taxon>Alphaproteobacteria</taxon>
        <taxon>Caulobacterales</taxon>
        <taxon>Caulobacteraceae</taxon>
        <taxon>Brevundimonas</taxon>
    </lineage>
</organism>
<evidence type="ECO:0000259" key="6">
    <source>
        <dbReference type="Pfam" id="PF04932"/>
    </source>
</evidence>
<evidence type="ECO:0000313" key="7">
    <source>
        <dbReference type="EMBL" id="QYC12020.1"/>
    </source>
</evidence>
<keyword evidence="3 5" id="KW-1133">Transmembrane helix</keyword>
<evidence type="ECO:0000256" key="3">
    <source>
        <dbReference type="ARBA" id="ARBA00022989"/>
    </source>
</evidence>